<dbReference type="OrthoDB" id="9814363at2"/>
<evidence type="ECO:0000259" key="11">
    <source>
        <dbReference type="PROSITE" id="PS50885"/>
    </source>
</evidence>
<dbReference type="Gene3D" id="1.10.8.500">
    <property type="entry name" value="HAMP domain in histidine kinase"/>
    <property type="match status" value="1"/>
</dbReference>
<dbReference type="InterPro" id="IPR033463">
    <property type="entry name" value="sCache_3"/>
</dbReference>
<evidence type="ECO:0000259" key="10">
    <source>
        <dbReference type="PROSITE" id="PS50111"/>
    </source>
</evidence>
<dbReference type="InterPro" id="IPR003660">
    <property type="entry name" value="HAMP_dom"/>
</dbReference>
<keyword evidence="5 9" id="KW-0472">Membrane</keyword>
<evidence type="ECO:0000313" key="13">
    <source>
        <dbReference type="Proteomes" id="UP000190105"/>
    </source>
</evidence>
<keyword evidence="4 9" id="KW-1133">Transmembrane helix</keyword>
<dbReference type="Pfam" id="PF00672">
    <property type="entry name" value="HAMP"/>
    <property type="match status" value="1"/>
</dbReference>
<gene>
    <name evidence="12" type="ORF">SAMN05443428_1027</name>
</gene>
<evidence type="ECO:0000256" key="2">
    <source>
        <dbReference type="ARBA" id="ARBA00022475"/>
    </source>
</evidence>
<dbReference type="GO" id="GO:0005886">
    <property type="term" value="C:plasma membrane"/>
    <property type="evidence" value="ECO:0007669"/>
    <property type="project" value="UniProtKB-SubCell"/>
</dbReference>
<dbReference type="Pfam" id="PF00015">
    <property type="entry name" value="MCPsignal"/>
    <property type="match status" value="1"/>
</dbReference>
<accession>A0A1T4WJG9</accession>
<evidence type="ECO:0000256" key="8">
    <source>
        <dbReference type="PROSITE-ProRule" id="PRU00284"/>
    </source>
</evidence>
<dbReference type="GO" id="GO:0007165">
    <property type="term" value="P:signal transduction"/>
    <property type="evidence" value="ECO:0007669"/>
    <property type="project" value="UniProtKB-KW"/>
</dbReference>
<protein>
    <submittedName>
        <fullName evidence="12">Methyl-accepting chemotaxis sensory transducer</fullName>
    </submittedName>
</protein>
<sequence>MKSITSKTILAVILSMILLGVLSTALSVTEFLKYFDSNTKTNTEMISNLLYDEIETLKGKSLNYAKLCADNYKIKKSVLDKNQEELLAQSDTILKDMDVDFIIITDEKGEAIVRTNDKDKKGDNLSSKESIKRALSDNAASGIEKGDDIRFSVAAAAPVKSDEGKIIGSIYLGYDLSNNVYVDNIKKRYNVDATIFLHDERINTTIIQDGKRIIGTKLKPEIANIVLNEGKNFSGNADINNEKYFTYYKPLKGYDDKIEGILFIGKPISELSTVKNKLIIKAALFSIALIILISLIFIYWIRMSIIKPIKTASRVVDNISKGDLSEELNIKSSKDEIGHIINGIISMQNNLKGIIKSVKVEAEGIESIVQNVKDNIGELNSNIEDVSATTEQVAASTQETSASAQEMAATSHEIENKVKLIVENSTNGEVAAEKILKNAQKIKENFLASRNRAYDIFNTNKNNLEGAIENSKVIKQISVLSEAIMEITEQTNLLALNAAIEAARAGEAGRGFSVVAEEIRKLAEKSKETVIEIQKVTEKVTKAGDELASSSKQLLDFMAKDVDSDYSTMFSVAEKYSTDAKYVENLVREFNSISKELLYSIGEMSKTIDTVAKASNEVAGGATNISERIIDVNSKSLEILEKMNSSKESADKLLDSVNKFKI</sequence>
<dbReference type="SUPFAM" id="SSF58104">
    <property type="entry name" value="Methyl-accepting chemotaxis protein (MCP) signaling domain"/>
    <property type="match status" value="1"/>
</dbReference>
<dbReference type="AlphaFoldDB" id="A0A1T4WJG9"/>
<evidence type="ECO:0000256" key="6">
    <source>
        <dbReference type="ARBA" id="ARBA00023224"/>
    </source>
</evidence>
<keyword evidence="13" id="KW-1185">Reference proteome</keyword>
<feature type="transmembrane region" description="Helical" evidence="9">
    <location>
        <begin position="278"/>
        <end position="301"/>
    </location>
</feature>
<dbReference type="SUPFAM" id="SSF103190">
    <property type="entry name" value="Sensory domain-like"/>
    <property type="match status" value="2"/>
</dbReference>
<evidence type="ECO:0000256" key="1">
    <source>
        <dbReference type="ARBA" id="ARBA00004651"/>
    </source>
</evidence>
<proteinExistence type="inferred from homology"/>
<dbReference type="RefSeq" id="WP_078695316.1">
    <property type="nucleotide sequence ID" value="NZ_FUYH01000002.1"/>
</dbReference>
<organism evidence="12 13">
    <name type="scientific">Caloramator quimbayensis</name>
    <dbReference type="NCBI Taxonomy" id="1147123"/>
    <lineage>
        <taxon>Bacteria</taxon>
        <taxon>Bacillati</taxon>
        <taxon>Bacillota</taxon>
        <taxon>Clostridia</taxon>
        <taxon>Eubacteriales</taxon>
        <taxon>Clostridiaceae</taxon>
        <taxon>Caloramator</taxon>
    </lineage>
</organism>
<dbReference type="EMBL" id="FUYH01000002">
    <property type="protein sequence ID" value="SKA77327.1"/>
    <property type="molecule type" value="Genomic_DNA"/>
</dbReference>
<reference evidence="13" key="1">
    <citation type="submission" date="2017-02" db="EMBL/GenBank/DDBJ databases">
        <authorList>
            <person name="Varghese N."/>
            <person name="Submissions S."/>
        </authorList>
    </citation>
    <scope>NUCLEOTIDE SEQUENCE [LARGE SCALE GENOMIC DNA]</scope>
    <source>
        <strain evidence="13">USBA 833</strain>
    </source>
</reference>
<dbReference type="Gene3D" id="1.10.287.950">
    <property type="entry name" value="Methyl-accepting chemotaxis protein"/>
    <property type="match status" value="1"/>
</dbReference>
<evidence type="ECO:0000256" key="5">
    <source>
        <dbReference type="ARBA" id="ARBA00023136"/>
    </source>
</evidence>
<dbReference type="PROSITE" id="PS50111">
    <property type="entry name" value="CHEMOTAXIS_TRANSDUC_2"/>
    <property type="match status" value="1"/>
</dbReference>
<dbReference type="InterPro" id="IPR029151">
    <property type="entry name" value="Sensor-like_sf"/>
</dbReference>
<dbReference type="SMART" id="SM00304">
    <property type="entry name" value="HAMP"/>
    <property type="match status" value="1"/>
</dbReference>
<comment type="similarity">
    <text evidence="7">Belongs to the methyl-accepting chemotaxis (MCP) protein family.</text>
</comment>
<evidence type="ECO:0000313" key="12">
    <source>
        <dbReference type="EMBL" id="SKA77327.1"/>
    </source>
</evidence>
<dbReference type="Gene3D" id="3.30.450.20">
    <property type="entry name" value="PAS domain"/>
    <property type="match status" value="1"/>
</dbReference>
<name>A0A1T4WJG9_9CLOT</name>
<keyword evidence="2" id="KW-1003">Cell membrane</keyword>
<comment type="subcellular location">
    <subcellularLocation>
        <location evidence="1">Cell membrane</location>
        <topology evidence="1">Multi-pass membrane protein</topology>
    </subcellularLocation>
</comment>
<evidence type="ECO:0000256" key="4">
    <source>
        <dbReference type="ARBA" id="ARBA00022989"/>
    </source>
</evidence>
<dbReference type="SMART" id="SM00283">
    <property type="entry name" value="MA"/>
    <property type="match status" value="1"/>
</dbReference>
<dbReference type="STRING" id="1147123.SAMN05443428_1027"/>
<feature type="domain" description="HAMP" evidence="11">
    <location>
        <begin position="303"/>
        <end position="356"/>
    </location>
</feature>
<dbReference type="PROSITE" id="PS50885">
    <property type="entry name" value="HAMP"/>
    <property type="match status" value="1"/>
</dbReference>
<dbReference type="PANTHER" id="PTHR32089:SF112">
    <property type="entry name" value="LYSOZYME-LIKE PROTEIN-RELATED"/>
    <property type="match status" value="1"/>
</dbReference>
<feature type="domain" description="Methyl-accepting transducer" evidence="10">
    <location>
        <begin position="361"/>
        <end position="626"/>
    </location>
</feature>
<evidence type="ECO:0000256" key="7">
    <source>
        <dbReference type="ARBA" id="ARBA00029447"/>
    </source>
</evidence>
<dbReference type="InterPro" id="IPR004089">
    <property type="entry name" value="MCPsignal_dom"/>
</dbReference>
<dbReference type="Pfam" id="PF17202">
    <property type="entry name" value="sCache_3_3"/>
    <property type="match status" value="1"/>
</dbReference>
<dbReference type="CDD" id="cd06225">
    <property type="entry name" value="HAMP"/>
    <property type="match status" value="1"/>
</dbReference>
<dbReference type="PANTHER" id="PTHR32089">
    <property type="entry name" value="METHYL-ACCEPTING CHEMOTAXIS PROTEIN MCPB"/>
    <property type="match status" value="1"/>
</dbReference>
<dbReference type="Proteomes" id="UP000190105">
    <property type="component" value="Unassembled WGS sequence"/>
</dbReference>
<keyword evidence="3 9" id="KW-0812">Transmembrane</keyword>
<keyword evidence="6 8" id="KW-0807">Transducer</keyword>
<evidence type="ECO:0000256" key="9">
    <source>
        <dbReference type="SAM" id="Phobius"/>
    </source>
</evidence>
<evidence type="ECO:0000256" key="3">
    <source>
        <dbReference type="ARBA" id="ARBA00022692"/>
    </source>
</evidence>